<evidence type="ECO:0000256" key="1">
    <source>
        <dbReference type="ARBA" id="ARBA00010587"/>
    </source>
</evidence>
<keyword evidence="5" id="KW-0812">Transmembrane</keyword>
<dbReference type="InterPro" id="IPR012827">
    <property type="entry name" value="Hemerythrin_metal-bd"/>
</dbReference>
<keyword evidence="2" id="KW-0813">Transport</keyword>
<keyword evidence="4" id="KW-0408">Iron</keyword>
<dbReference type="InterPro" id="IPR050669">
    <property type="entry name" value="Hemerythrin"/>
</dbReference>
<feature type="domain" description="Hemerythrin-like" evidence="6">
    <location>
        <begin position="91"/>
        <end position="204"/>
    </location>
</feature>
<evidence type="ECO:0000313" key="8">
    <source>
        <dbReference type="Proteomes" id="UP000094769"/>
    </source>
</evidence>
<dbReference type="OrthoDB" id="1122424at2"/>
<dbReference type="InterPro" id="IPR012312">
    <property type="entry name" value="Hemerythrin-like"/>
</dbReference>
<dbReference type="Gene3D" id="1.20.120.50">
    <property type="entry name" value="Hemerythrin-like"/>
    <property type="match status" value="1"/>
</dbReference>
<name>A0A7Z0VHG0_9GAMM</name>
<dbReference type="EMBL" id="MARB01000041">
    <property type="protein sequence ID" value="ODJ85667.1"/>
    <property type="molecule type" value="Genomic_DNA"/>
</dbReference>
<gene>
    <name evidence="7" type="ORF">CODIS_41280</name>
</gene>
<reference evidence="7 8" key="1">
    <citation type="submission" date="2016-06" db="EMBL/GenBank/DDBJ databases">
        <title>Genome sequence of endosymbiont of Candidatus Endolucinida thiodiazotropha.</title>
        <authorList>
            <person name="Poehlein A."/>
            <person name="Koenig S."/>
            <person name="Heiden S.E."/>
            <person name="Thuermer A."/>
            <person name="Voget S."/>
            <person name="Daniel R."/>
            <person name="Markert S."/>
            <person name="Gros O."/>
            <person name="Schweder T."/>
        </authorList>
    </citation>
    <scope>NUCLEOTIDE SEQUENCE [LARGE SCALE GENOMIC DNA]</scope>
    <source>
        <strain evidence="7 8">COS</strain>
    </source>
</reference>
<dbReference type="CDD" id="cd12107">
    <property type="entry name" value="Hemerythrin"/>
    <property type="match status" value="1"/>
</dbReference>
<protein>
    <submittedName>
        <fullName evidence="7">Bacteriohemerythrin</fullName>
    </submittedName>
</protein>
<keyword evidence="2" id="KW-0561">Oxygen transport</keyword>
<dbReference type="Proteomes" id="UP000094769">
    <property type="component" value="Unassembled WGS sequence"/>
</dbReference>
<feature type="transmembrane region" description="Helical" evidence="5">
    <location>
        <begin position="33"/>
        <end position="52"/>
    </location>
</feature>
<evidence type="ECO:0000256" key="4">
    <source>
        <dbReference type="ARBA" id="ARBA00023004"/>
    </source>
</evidence>
<keyword evidence="3" id="KW-0479">Metal-binding</keyword>
<dbReference type="AlphaFoldDB" id="A0A7Z0VHG0"/>
<dbReference type="NCBIfam" id="TIGR02481">
    <property type="entry name" value="hemeryth_dom"/>
    <property type="match status" value="1"/>
</dbReference>
<evidence type="ECO:0000256" key="5">
    <source>
        <dbReference type="SAM" id="Phobius"/>
    </source>
</evidence>
<feature type="transmembrane region" description="Helical" evidence="5">
    <location>
        <begin position="58"/>
        <end position="73"/>
    </location>
</feature>
<dbReference type="PROSITE" id="PS00550">
    <property type="entry name" value="HEMERYTHRINS"/>
    <property type="match status" value="1"/>
</dbReference>
<comment type="caution">
    <text evidence="7">The sequence shown here is derived from an EMBL/GenBank/DDBJ whole genome shotgun (WGS) entry which is preliminary data.</text>
</comment>
<sequence length="213" mass="24362">MIPTGGVCLFKNTAFPLDNPLGISIMRKSLKTFGLSLFIVLAFLVIGIGFLFGIDNPVPWIMIAVLLALPVIHKKMTSRDFVSWDNDLSVGIQAIDDDHQKLLTLINNLQTAVLYPTGESFERQALSDLVDYTKYHFAREEKLMSENGYPEYEDHKKQHEEMIAKVSRFLDSYEKDRESTIDELNGFLKSWLIDHIAGTDQKYSQFLREKGVR</sequence>
<dbReference type="PANTHER" id="PTHR37164">
    <property type="entry name" value="BACTERIOHEMERYTHRIN"/>
    <property type="match status" value="1"/>
</dbReference>
<evidence type="ECO:0000259" key="6">
    <source>
        <dbReference type="Pfam" id="PF01814"/>
    </source>
</evidence>
<dbReference type="Pfam" id="PF01814">
    <property type="entry name" value="Hemerythrin"/>
    <property type="match status" value="1"/>
</dbReference>
<proteinExistence type="inferred from homology"/>
<keyword evidence="8" id="KW-1185">Reference proteome</keyword>
<evidence type="ECO:0000256" key="3">
    <source>
        <dbReference type="ARBA" id="ARBA00022723"/>
    </source>
</evidence>
<dbReference type="InterPro" id="IPR035938">
    <property type="entry name" value="Hemerythrin-like_sf"/>
</dbReference>
<dbReference type="PANTHER" id="PTHR37164:SF1">
    <property type="entry name" value="BACTERIOHEMERYTHRIN"/>
    <property type="match status" value="1"/>
</dbReference>
<comment type="similarity">
    <text evidence="1">Belongs to the hemerythrin family.</text>
</comment>
<dbReference type="NCBIfam" id="NF033749">
    <property type="entry name" value="bact_hemeryth"/>
    <property type="match status" value="1"/>
</dbReference>
<dbReference type="GO" id="GO:0046872">
    <property type="term" value="F:metal ion binding"/>
    <property type="evidence" value="ECO:0007669"/>
    <property type="project" value="UniProtKB-KW"/>
</dbReference>
<dbReference type="SUPFAM" id="SSF47188">
    <property type="entry name" value="Hemerythrin-like"/>
    <property type="match status" value="1"/>
</dbReference>
<keyword evidence="5" id="KW-0472">Membrane</keyword>
<evidence type="ECO:0000313" key="7">
    <source>
        <dbReference type="EMBL" id="ODJ85667.1"/>
    </source>
</evidence>
<keyword evidence="5" id="KW-1133">Transmembrane helix</keyword>
<dbReference type="InterPro" id="IPR016131">
    <property type="entry name" value="Haemerythrin_Fe_BS"/>
</dbReference>
<evidence type="ECO:0000256" key="2">
    <source>
        <dbReference type="ARBA" id="ARBA00022621"/>
    </source>
</evidence>
<organism evidence="7 8">
    <name type="scientific">Candidatus Thiodiazotropha endolucinida</name>
    <dbReference type="NCBI Taxonomy" id="1655433"/>
    <lineage>
        <taxon>Bacteria</taxon>
        <taxon>Pseudomonadati</taxon>
        <taxon>Pseudomonadota</taxon>
        <taxon>Gammaproteobacteria</taxon>
        <taxon>Chromatiales</taxon>
        <taxon>Sedimenticolaceae</taxon>
        <taxon>Candidatus Thiodiazotropha</taxon>
    </lineage>
</organism>
<dbReference type="GO" id="GO:0005344">
    <property type="term" value="F:oxygen carrier activity"/>
    <property type="evidence" value="ECO:0007669"/>
    <property type="project" value="UniProtKB-KW"/>
</dbReference>
<accession>A0A7Z0VHG0</accession>